<name>A0A9J6BXZ0_POLVA</name>
<dbReference type="CDD" id="cd22999">
    <property type="entry name" value="SAP_SLX4"/>
    <property type="match status" value="1"/>
</dbReference>
<feature type="region of interest" description="Disordered" evidence="8">
    <location>
        <begin position="20"/>
        <end position="40"/>
    </location>
</feature>
<organism evidence="9 10">
    <name type="scientific">Polypedilum vanderplanki</name>
    <name type="common">Sleeping chironomid midge</name>
    <dbReference type="NCBI Taxonomy" id="319348"/>
    <lineage>
        <taxon>Eukaryota</taxon>
        <taxon>Metazoa</taxon>
        <taxon>Ecdysozoa</taxon>
        <taxon>Arthropoda</taxon>
        <taxon>Hexapoda</taxon>
        <taxon>Insecta</taxon>
        <taxon>Pterygota</taxon>
        <taxon>Neoptera</taxon>
        <taxon>Endopterygota</taxon>
        <taxon>Diptera</taxon>
        <taxon>Nematocera</taxon>
        <taxon>Chironomoidea</taxon>
        <taxon>Chironomidae</taxon>
        <taxon>Chironominae</taxon>
        <taxon>Polypedilum</taxon>
        <taxon>Polypedilum</taxon>
    </lineage>
</organism>
<evidence type="ECO:0000256" key="3">
    <source>
        <dbReference type="ARBA" id="ARBA00022763"/>
    </source>
</evidence>
<gene>
    <name evidence="9" type="ORF">PVAND_004714</name>
</gene>
<proteinExistence type="inferred from homology"/>
<reference evidence="9" key="1">
    <citation type="submission" date="2021-03" db="EMBL/GenBank/DDBJ databases">
        <title>Chromosome level genome of the anhydrobiotic midge Polypedilum vanderplanki.</title>
        <authorList>
            <person name="Yoshida Y."/>
            <person name="Kikawada T."/>
            <person name="Gusev O."/>
        </authorList>
    </citation>
    <scope>NUCLEOTIDE SEQUENCE</scope>
    <source>
        <strain evidence="9">NIAS01</strain>
        <tissue evidence="9">Whole body or cell culture</tissue>
    </source>
</reference>
<keyword evidence="6" id="KW-0539">Nucleus</keyword>
<comment type="similarity">
    <text evidence="2">Belongs to the SLX4 family.</text>
</comment>
<evidence type="ECO:0000313" key="9">
    <source>
        <dbReference type="EMBL" id="KAG5674764.1"/>
    </source>
</evidence>
<feature type="region of interest" description="Disordered" evidence="8">
    <location>
        <begin position="319"/>
        <end position="338"/>
    </location>
</feature>
<dbReference type="GO" id="GO:0033557">
    <property type="term" value="C:Slx1-Slx4 complex"/>
    <property type="evidence" value="ECO:0007669"/>
    <property type="project" value="InterPro"/>
</dbReference>
<feature type="compositionally biased region" description="Low complexity" evidence="8">
    <location>
        <begin position="142"/>
        <end position="155"/>
    </location>
</feature>
<keyword evidence="10" id="KW-1185">Reference proteome</keyword>
<accession>A0A9J6BXZ0</accession>
<dbReference type="OrthoDB" id="5576441at2759"/>
<protein>
    <recommendedName>
        <fullName evidence="7">Structure-specific endonuclease subunit SLX4</fullName>
    </recommendedName>
</protein>
<dbReference type="GO" id="GO:0006310">
    <property type="term" value="P:DNA recombination"/>
    <property type="evidence" value="ECO:0007669"/>
    <property type="project" value="UniProtKB-KW"/>
</dbReference>
<evidence type="ECO:0000256" key="6">
    <source>
        <dbReference type="ARBA" id="ARBA00023242"/>
    </source>
</evidence>
<comment type="caution">
    <text evidence="9">The sequence shown here is derived from an EMBL/GenBank/DDBJ whole genome shotgun (WGS) entry which is preliminary data.</text>
</comment>
<evidence type="ECO:0000256" key="1">
    <source>
        <dbReference type="ARBA" id="ARBA00004123"/>
    </source>
</evidence>
<sequence length="953" mass="110165">MSDKEKKRAVKKNLVTNFIEKKNTEEEKDEPTNKKLKLNENADDSLNFFKKLEKYRKAPSTSKNVTKAEKSKTTKITRAKKSKSSSKVQPDIRKALSKHDLVQNAITESCHQDLVDPYEMQLALAISESLKDQQKAQEYCESSTSSSISSDSTKTNKPKLENPFTAKPKMQHISTVLEKYGFKKKNHNEIEPEDDTTKMEMSLRSRYMKYPTKLVLTKFKEKERLNALSVDYILESCFGDCQKIREEITECTQLPVHCYYLQEMTERHNTIFSKQSVETHSETMLMDFYVSELFKPSFIGPGYLLKDYNKIYGRISTPKKKRSKSDEKKDEEKVEMQHEKIEEIPQFEIKEETSIENEKEEPEFENVEDKSCSDIFDGIESFSCESPENLQKVSPSKCEKNYLENQLDVINEKFSQNSETVEMKEKQVIKKEVSVNVAVETNDFDKIETVTIFSSESNDSTVEYSFDENLEKMDCDHIDLTQRDDSDVEEIEMVTNSQENIQYSQNSQTSTSGEIIDISDEEINYSIQACNVDNLPTNDDENVFEIDNVAEQTLIELLAVNDDHLNASAKSVIDEINATVNCCMEDVKVTANIKAPQFSSSILEILNKYKSEEENNFDDVDFSDNDEAVDDEEPLNYEVPMDNEDYLEKTLSNNVNAEKNMDTDEGDCSGISAILRKYNMPNKENQNVQKNQNIEKEQDVEEDSDQEIVAQNSRSIRKSLDNILNTSLVTKSAKKQPIPKPQRKSFGINLNGKYIIDTESYFDEPHYSSMTPVELKKELYKFGIRTLPVKKAVELLTHIYDQTHPIIRVKASEEVDMNDSRAEMNYTDFVSNIGIQSSEENFVFQLDSNGIVDGEEYILPKTKKSKVPTCALPLHIAFYNMVRSNEKYPKFILEFRPLDLDEIYRHFRKFNLSYQLSDIISFLDKRCITFKTKEQSYSKRHQKKKKAKQSQNE</sequence>
<dbReference type="GO" id="GO:0006281">
    <property type="term" value="P:DNA repair"/>
    <property type="evidence" value="ECO:0007669"/>
    <property type="project" value="UniProtKB-KW"/>
</dbReference>
<keyword evidence="4" id="KW-0233">DNA recombination</keyword>
<evidence type="ECO:0000313" key="10">
    <source>
        <dbReference type="Proteomes" id="UP001107558"/>
    </source>
</evidence>
<dbReference type="GO" id="GO:0006260">
    <property type="term" value="P:DNA replication"/>
    <property type="evidence" value="ECO:0007669"/>
    <property type="project" value="InterPro"/>
</dbReference>
<feature type="compositionally biased region" description="Basic residues" evidence="8">
    <location>
        <begin position="73"/>
        <end position="84"/>
    </location>
</feature>
<keyword evidence="3" id="KW-0227">DNA damage</keyword>
<dbReference type="Proteomes" id="UP001107558">
    <property type="component" value="Chromosome 2"/>
</dbReference>
<feature type="region of interest" description="Disordered" evidence="8">
    <location>
        <begin position="684"/>
        <end position="705"/>
    </location>
</feature>
<comment type="subcellular location">
    <subcellularLocation>
        <location evidence="1">Nucleus</location>
    </subcellularLocation>
</comment>
<dbReference type="Pfam" id="PF09494">
    <property type="entry name" value="Slx4"/>
    <property type="match status" value="1"/>
</dbReference>
<evidence type="ECO:0000256" key="5">
    <source>
        <dbReference type="ARBA" id="ARBA00023204"/>
    </source>
</evidence>
<feature type="region of interest" description="Disordered" evidence="8">
    <location>
        <begin position="57"/>
        <end position="92"/>
    </location>
</feature>
<evidence type="ECO:0000256" key="4">
    <source>
        <dbReference type="ARBA" id="ARBA00023172"/>
    </source>
</evidence>
<dbReference type="EMBL" id="JADBJN010000002">
    <property type="protein sequence ID" value="KAG5674764.1"/>
    <property type="molecule type" value="Genomic_DNA"/>
</dbReference>
<dbReference type="AlphaFoldDB" id="A0A9J6BXZ0"/>
<evidence type="ECO:0000256" key="8">
    <source>
        <dbReference type="SAM" id="MobiDB-lite"/>
    </source>
</evidence>
<feature type="region of interest" description="Disordered" evidence="8">
    <location>
        <begin position="137"/>
        <end position="164"/>
    </location>
</feature>
<feature type="compositionally biased region" description="Basic and acidic residues" evidence="8">
    <location>
        <begin position="324"/>
        <end position="338"/>
    </location>
</feature>
<evidence type="ECO:0000256" key="7">
    <source>
        <dbReference type="ARBA" id="ARBA00029496"/>
    </source>
</evidence>
<evidence type="ECO:0000256" key="2">
    <source>
        <dbReference type="ARBA" id="ARBA00006661"/>
    </source>
</evidence>
<keyword evidence="5" id="KW-0234">DNA repair</keyword>
<dbReference type="InterPro" id="IPR018574">
    <property type="entry name" value="Structure-sp_endonuc_su_Slx4"/>
</dbReference>